<dbReference type="EMBL" id="JAXIVS010000014">
    <property type="protein sequence ID" value="MDY7231427.1"/>
    <property type="molecule type" value="Genomic_DNA"/>
</dbReference>
<dbReference type="InterPro" id="IPR027417">
    <property type="entry name" value="P-loop_NTPase"/>
</dbReference>
<dbReference type="SMART" id="SM00382">
    <property type="entry name" value="AAA"/>
    <property type="match status" value="1"/>
</dbReference>
<sequence length="477" mass="51428">MTAEAGEAHRTEVAIVEDERNLRELYLDVLSARGLHVVPLESVAQAEAYLSQRAPDLLVLDVKLGDGDGLVLLDKLRSQGSRTPVIVVTAFGTVERAVQALRAGAADFLVKPFSNERLVSAVAAALEAGRRWEELELAAPKLEARKAPGGELVGTEGGLKDVAALLPRVAASDATVLVRGESGTGKELVARAIHAASPRMDGPFVSVNCAALPASLLESELFGFERGAFTGAHARRKGLIEAADGGTLFLDEIGDMALEAQSRLLRVLQERELTRIGGREAVRVDLRVISATHRDLDAMASGGQFRADLLYRLAVIPIHLPALRERAEDIPGLIEHFLDKHATRKGLRVPRPDSEVLRRAVAYPWPGNVRELENFVERAVVLGRFDGESLRVPTKAPPPMAAREEPRVSEVAPAPEEAGSVATLREAVARAERAAVVAALQAARGQKTVAARLLGVSYKTLFNKIHEHDIREELHIG</sequence>
<dbReference type="InterPro" id="IPR011006">
    <property type="entry name" value="CheY-like_superfamily"/>
</dbReference>
<keyword evidence="6" id="KW-0597">Phosphoprotein</keyword>
<dbReference type="SMART" id="SM00448">
    <property type="entry name" value="REC"/>
    <property type="match status" value="1"/>
</dbReference>
<dbReference type="SUPFAM" id="SSF52172">
    <property type="entry name" value="CheY-like"/>
    <property type="match status" value="1"/>
</dbReference>
<dbReference type="PROSITE" id="PS50045">
    <property type="entry name" value="SIGMA54_INTERACT_4"/>
    <property type="match status" value="1"/>
</dbReference>
<dbReference type="CDD" id="cd00009">
    <property type="entry name" value="AAA"/>
    <property type="match status" value="1"/>
</dbReference>
<dbReference type="InterPro" id="IPR001789">
    <property type="entry name" value="Sig_transdc_resp-reg_receiver"/>
</dbReference>
<dbReference type="RefSeq" id="WP_321550136.1">
    <property type="nucleotide sequence ID" value="NZ_JAXIVS010000014.1"/>
</dbReference>
<dbReference type="Pfam" id="PF25601">
    <property type="entry name" value="AAA_lid_14"/>
    <property type="match status" value="1"/>
</dbReference>
<keyword evidence="3" id="KW-0805">Transcription regulation</keyword>
<evidence type="ECO:0000256" key="5">
    <source>
        <dbReference type="ARBA" id="ARBA00023163"/>
    </source>
</evidence>
<keyword evidence="5" id="KW-0804">Transcription</keyword>
<dbReference type="Pfam" id="PF00072">
    <property type="entry name" value="Response_reg"/>
    <property type="match status" value="1"/>
</dbReference>
<dbReference type="PROSITE" id="PS00688">
    <property type="entry name" value="SIGMA54_INTERACT_3"/>
    <property type="match status" value="1"/>
</dbReference>
<feature type="domain" description="Response regulatory" evidence="9">
    <location>
        <begin position="12"/>
        <end position="126"/>
    </location>
</feature>
<dbReference type="InterPro" id="IPR025662">
    <property type="entry name" value="Sigma_54_int_dom_ATP-bd_1"/>
</dbReference>
<dbReference type="SUPFAM" id="SSF52540">
    <property type="entry name" value="P-loop containing nucleoside triphosphate hydrolases"/>
    <property type="match status" value="1"/>
</dbReference>
<feature type="modified residue" description="4-aspartylphosphate" evidence="6">
    <location>
        <position position="61"/>
    </location>
</feature>
<name>A0ABU5HE59_9BACT</name>
<evidence type="ECO:0000259" key="9">
    <source>
        <dbReference type="PROSITE" id="PS50110"/>
    </source>
</evidence>
<evidence type="ECO:0000256" key="4">
    <source>
        <dbReference type="ARBA" id="ARBA00023125"/>
    </source>
</evidence>
<dbReference type="InterPro" id="IPR002197">
    <property type="entry name" value="HTH_Fis"/>
</dbReference>
<dbReference type="PROSITE" id="PS50110">
    <property type="entry name" value="RESPONSE_REGULATORY"/>
    <property type="match status" value="1"/>
</dbReference>
<dbReference type="InterPro" id="IPR025944">
    <property type="entry name" value="Sigma_54_int_dom_CS"/>
</dbReference>
<dbReference type="InterPro" id="IPR002078">
    <property type="entry name" value="Sigma_54_int"/>
</dbReference>
<evidence type="ECO:0000313" key="10">
    <source>
        <dbReference type="EMBL" id="MDY7231427.1"/>
    </source>
</evidence>
<keyword evidence="1" id="KW-0547">Nucleotide-binding</keyword>
<reference evidence="10 11" key="1">
    <citation type="submission" date="2023-12" db="EMBL/GenBank/DDBJ databases">
        <title>the genome sequence of Hyalangium sp. s54d21.</title>
        <authorList>
            <person name="Zhang X."/>
        </authorList>
    </citation>
    <scope>NUCLEOTIDE SEQUENCE [LARGE SCALE GENOMIC DNA]</scope>
    <source>
        <strain evidence="11">s54d21</strain>
    </source>
</reference>
<protein>
    <submittedName>
        <fullName evidence="10">Sigma-54 dependent transcriptional regulator</fullName>
    </submittedName>
</protein>
<comment type="caution">
    <text evidence="10">The sequence shown here is derived from an EMBL/GenBank/DDBJ whole genome shotgun (WGS) entry which is preliminary data.</text>
</comment>
<dbReference type="Proteomes" id="UP001291309">
    <property type="component" value="Unassembled WGS sequence"/>
</dbReference>
<dbReference type="InterPro" id="IPR009057">
    <property type="entry name" value="Homeodomain-like_sf"/>
</dbReference>
<dbReference type="Gene3D" id="3.40.50.2300">
    <property type="match status" value="1"/>
</dbReference>
<evidence type="ECO:0000256" key="6">
    <source>
        <dbReference type="PROSITE-ProRule" id="PRU00169"/>
    </source>
</evidence>
<dbReference type="Gene3D" id="1.10.10.60">
    <property type="entry name" value="Homeodomain-like"/>
    <property type="match status" value="1"/>
</dbReference>
<dbReference type="InterPro" id="IPR003593">
    <property type="entry name" value="AAA+_ATPase"/>
</dbReference>
<dbReference type="InterPro" id="IPR058031">
    <property type="entry name" value="AAA_lid_NorR"/>
</dbReference>
<dbReference type="InterPro" id="IPR025943">
    <property type="entry name" value="Sigma_54_int_dom_ATP-bd_2"/>
</dbReference>
<evidence type="ECO:0000313" key="11">
    <source>
        <dbReference type="Proteomes" id="UP001291309"/>
    </source>
</evidence>
<evidence type="ECO:0000256" key="3">
    <source>
        <dbReference type="ARBA" id="ARBA00023015"/>
    </source>
</evidence>
<keyword evidence="2" id="KW-0067">ATP-binding</keyword>
<evidence type="ECO:0000256" key="2">
    <source>
        <dbReference type="ARBA" id="ARBA00022840"/>
    </source>
</evidence>
<organism evidence="10 11">
    <name type="scientific">Hyalangium rubrum</name>
    <dbReference type="NCBI Taxonomy" id="3103134"/>
    <lineage>
        <taxon>Bacteria</taxon>
        <taxon>Pseudomonadati</taxon>
        <taxon>Myxococcota</taxon>
        <taxon>Myxococcia</taxon>
        <taxon>Myxococcales</taxon>
        <taxon>Cystobacterineae</taxon>
        <taxon>Archangiaceae</taxon>
        <taxon>Hyalangium</taxon>
    </lineage>
</organism>
<feature type="domain" description="Sigma-54 factor interaction" evidence="8">
    <location>
        <begin position="152"/>
        <end position="381"/>
    </location>
</feature>
<dbReference type="Gene3D" id="3.40.50.300">
    <property type="entry name" value="P-loop containing nucleotide triphosphate hydrolases"/>
    <property type="match status" value="1"/>
</dbReference>
<evidence type="ECO:0000256" key="1">
    <source>
        <dbReference type="ARBA" id="ARBA00022741"/>
    </source>
</evidence>
<dbReference type="PRINTS" id="PR01590">
    <property type="entry name" value="HTHFIS"/>
</dbReference>
<keyword evidence="11" id="KW-1185">Reference proteome</keyword>
<dbReference type="Pfam" id="PF00158">
    <property type="entry name" value="Sigma54_activat"/>
    <property type="match status" value="1"/>
</dbReference>
<dbReference type="PROSITE" id="PS00675">
    <property type="entry name" value="SIGMA54_INTERACT_1"/>
    <property type="match status" value="1"/>
</dbReference>
<dbReference type="Gene3D" id="1.10.8.60">
    <property type="match status" value="1"/>
</dbReference>
<dbReference type="PANTHER" id="PTHR32071">
    <property type="entry name" value="TRANSCRIPTIONAL REGULATORY PROTEIN"/>
    <property type="match status" value="1"/>
</dbReference>
<evidence type="ECO:0000259" key="8">
    <source>
        <dbReference type="PROSITE" id="PS50045"/>
    </source>
</evidence>
<dbReference type="PROSITE" id="PS00676">
    <property type="entry name" value="SIGMA54_INTERACT_2"/>
    <property type="match status" value="1"/>
</dbReference>
<keyword evidence="4" id="KW-0238">DNA-binding</keyword>
<evidence type="ECO:0000256" key="7">
    <source>
        <dbReference type="SAM" id="MobiDB-lite"/>
    </source>
</evidence>
<dbReference type="PANTHER" id="PTHR32071:SF57">
    <property type="entry name" value="C4-DICARBOXYLATE TRANSPORT TRANSCRIPTIONAL REGULATORY PROTEIN DCTD"/>
    <property type="match status" value="1"/>
</dbReference>
<feature type="region of interest" description="Disordered" evidence="7">
    <location>
        <begin position="395"/>
        <end position="416"/>
    </location>
</feature>
<proteinExistence type="predicted"/>
<dbReference type="SUPFAM" id="SSF46689">
    <property type="entry name" value="Homeodomain-like"/>
    <property type="match status" value="1"/>
</dbReference>
<dbReference type="Pfam" id="PF02954">
    <property type="entry name" value="HTH_8"/>
    <property type="match status" value="1"/>
</dbReference>
<accession>A0ABU5HE59</accession>
<gene>
    <name evidence="10" type="ORF">SYV04_33860</name>
</gene>